<dbReference type="CDD" id="cd00653">
    <property type="entry name" value="RNA_pol_B_RPB2"/>
    <property type="match status" value="1"/>
</dbReference>
<evidence type="ECO:0000313" key="15">
    <source>
        <dbReference type="EMBL" id="AXZ97254.1"/>
    </source>
</evidence>
<dbReference type="GeneID" id="38333122"/>
<evidence type="ECO:0000256" key="6">
    <source>
        <dbReference type="ARBA" id="ARBA00022528"/>
    </source>
</evidence>
<gene>
    <name evidence="15" type="primary">rpoBb</name>
</gene>
<dbReference type="Gene3D" id="2.40.270.10">
    <property type="entry name" value="DNA-directed RNA polymerase, subunit 2, domain 6"/>
    <property type="match status" value="2"/>
</dbReference>
<dbReference type="Gene3D" id="3.90.1800.10">
    <property type="entry name" value="RNA polymerase alpha subunit dimerisation domain"/>
    <property type="match status" value="1"/>
</dbReference>
<dbReference type="GO" id="GO:0003677">
    <property type="term" value="F:DNA binding"/>
    <property type="evidence" value="ECO:0007669"/>
    <property type="project" value="InterPro"/>
</dbReference>
<dbReference type="InterPro" id="IPR007121">
    <property type="entry name" value="RNA_pol_bsu_CS"/>
</dbReference>
<comment type="subunit">
    <text evidence="11">In plastids the minimal PEP RNA polymerase catalytic core is composed of four subunits: alpha, beta, beta', and beta''. When a (nuclear-encoded) sigma factor is associated with the core the holoenzyme is formed, which can initiate transcription.</text>
</comment>
<dbReference type="Gene3D" id="2.40.50.100">
    <property type="match status" value="1"/>
</dbReference>
<dbReference type="Pfam" id="PF04560">
    <property type="entry name" value="RNA_pol_Rpb2_7"/>
    <property type="match status" value="1"/>
</dbReference>
<evidence type="ECO:0000256" key="10">
    <source>
        <dbReference type="ARBA" id="ARBA00023163"/>
    </source>
</evidence>
<dbReference type="EC" id="2.7.7.6" evidence="4"/>
<keyword evidence="7 15" id="KW-0934">Plastid</keyword>
<dbReference type="AlphaFoldDB" id="A0A385KPX9"/>
<feature type="domain" description="RNA polymerase Rpb2" evidence="14">
    <location>
        <begin position="628"/>
        <end position="701"/>
    </location>
</feature>
<proteinExistence type="inferred from homology"/>
<geneLocation type="plastid" evidence="15"/>
<dbReference type="RefSeq" id="YP_009532054.1">
    <property type="nucleotide sequence ID" value="NC_039754.1"/>
</dbReference>
<dbReference type="Gene3D" id="2.40.50.150">
    <property type="match status" value="1"/>
</dbReference>
<protein>
    <recommendedName>
        <fullName evidence="4">DNA-directed RNA polymerase</fullName>
        <ecNumber evidence="4">2.7.7.6</ecNumber>
    </recommendedName>
    <alternativeName>
        <fullName evidence="12">PEP</fullName>
    </alternativeName>
</protein>
<evidence type="ECO:0000256" key="2">
    <source>
        <dbReference type="ARBA" id="ARBA00004229"/>
    </source>
</evidence>
<dbReference type="PROSITE" id="PS01166">
    <property type="entry name" value="RNA_POL_BETA"/>
    <property type="match status" value="1"/>
</dbReference>
<dbReference type="GO" id="GO:0000428">
    <property type="term" value="C:DNA-directed RNA polymerase complex"/>
    <property type="evidence" value="ECO:0007669"/>
    <property type="project" value="UniProtKB-KW"/>
</dbReference>
<dbReference type="GO" id="GO:0003899">
    <property type="term" value="F:DNA-directed RNA polymerase activity"/>
    <property type="evidence" value="ECO:0007669"/>
    <property type="project" value="UniProtKB-EC"/>
</dbReference>
<keyword evidence="10" id="KW-0804">Transcription</keyword>
<evidence type="ECO:0000256" key="3">
    <source>
        <dbReference type="ARBA" id="ARBA00006835"/>
    </source>
</evidence>
<dbReference type="GO" id="GO:0006351">
    <property type="term" value="P:DNA-templated transcription"/>
    <property type="evidence" value="ECO:0007669"/>
    <property type="project" value="InterPro"/>
</dbReference>
<comment type="similarity">
    <text evidence="3">Belongs to the RNA polymerase beta chain family.</text>
</comment>
<evidence type="ECO:0000259" key="13">
    <source>
        <dbReference type="Pfam" id="PF00562"/>
    </source>
</evidence>
<dbReference type="GO" id="GO:0032549">
    <property type="term" value="F:ribonucleoside binding"/>
    <property type="evidence" value="ECO:0007669"/>
    <property type="project" value="InterPro"/>
</dbReference>
<accession>A0A385KPX9</accession>
<evidence type="ECO:0000256" key="11">
    <source>
        <dbReference type="ARBA" id="ARBA00026088"/>
    </source>
</evidence>
<keyword evidence="8" id="KW-0808">Transferase</keyword>
<dbReference type="EMBL" id="MH285950">
    <property type="protein sequence ID" value="AXZ97254.1"/>
    <property type="molecule type" value="Genomic_DNA"/>
</dbReference>
<organism evidence="15">
    <name type="scientific">Yamagishiella unicocca</name>
    <dbReference type="NCBI Taxonomy" id="51707"/>
    <lineage>
        <taxon>Eukaryota</taxon>
        <taxon>Viridiplantae</taxon>
        <taxon>Chlorophyta</taxon>
        <taxon>core chlorophytes</taxon>
        <taxon>Chlorophyceae</taxon>
        <taxon>CS clade</taxon>
        <taxon>Chlamydomonadales</taxon>
        <taxon>Volvocaceae</taxon>
        <taxon>Yamagishiella</taxon>
    </lineage>
</organism>
<dbReference type="Pfam" id="PF00562">
    <property type="entry name" value="RNA_pol_Rpb2_6"/>
    <property type="match status" value="1"/>
</dbReference>
<name>A0A385KPX9_9CHLO</name>
<dbReference type="GO" id="GO:0009507">
    <property type="term" value="C:chloroplast"/>
    <property type="evidence" value="ECO:0007669"/>
    <property type="project" value="UniProtKB-SubCell"/>
</dbReference>
<evidence type="ECO:0000256" key="4">
    <source>
        <dbReference type="ARBA" id="ARBA00012418"/>
    </source>
</evidence>
<evidence type="ECO:0000256" key="7">
    <source>
        <dbReference type="ARBA" id="ARBA00022640"/>
    </source>
</evidence>
<dbReference type="InterPro" id="IPR007120">
    <property type="entry name" value="DNA-dir_RNAP_su2_dom"/>
</dbReference>
<keyword evidence="6" id="KW-0150">Chloroplast</keyword>
<dbReference type="InterPro" id="IPR015712">
    <property type="entry name" value="DNA-dir_RNA_pol_su2"/>
</dbReference>
<evidence type="ECO:0000256" key="12">
    <source>
        <dbReference type="ARBA" id="ARBA00032782"/>
    </source>
</evidence>
<dbReference type="PANTHER" id="PTHR20856">
    <property type="entry name" value="DNA-DIRECTED RNA POLYMERASE I SUBUNIT 2"/>
    <property type="match status" value="1"/>
</dbReference>
<evidence type="ECO:0000256" key="5">
    <source>
        <dbReference type="ARBA" id="ARBA00022478"/>
    </source>
</evidence>
<keyword evidence="5" id="KW-0240">DNA-directed RNA polymerase</keyword>
<dbReference type="InterPro" id="IPR037033">
    <property type="entry name" value="DNA-dir_RNAP_su2_hyb_sf"/>
</dbReference>
<reference evidence="15" key="1">
    <citation type="journal article" date="2018" name="Genome Biol. Evol.">
        <title>Exploring the Limits and Causes of Plastid Genome Expansion in Volvocine Green Algae.</title>
        <authorList>
            <person name="Gaouda H."/>
            <person name="Hamaji T."/>
            <person name="Yamamoto K."/>
            <person name="Kawai-Toyooka H."/>
            <person name="Suzuki M."/>
            <person name="Noguchi H."/>
            <person name="Minakuchi Y."/>
            <person name="Toyoda A."/>
            <person name="Fujiyama A."/>
            <person name="Nozaki H."/>
            <person name="Smith D.R."/>
        </authorList>
    </citation>
    <scope>NUCLEOTIDE SEQUENCE</scope>
    <source>
        <strain evidence="15">NIES-3982</strain>
    </source>
</reference>
<evidence type="ECO:0000256" key="9">
    <source>
        <dbReference type="ARBA" id="ARBA00022695"/>
    </source>
</evidence>
<feature type="domain" description="DNA-directed RNA polymerase subunit 2 hybrid-binding" evidence="13">
    <location>
        <begin position="213"/>
        <end position="626"/>
    </location>
</feature>
<sequence>MLNSTKKINSEVTQQKTIKSDFSLITRNTTKCYIPFFSSPKGRKNVVFLPKANDVKLPHCSPKGNLLWGAQHKAFSHLLCKATEKSYPLLVSNERKTANFDLLYKSNKSIYNFKKTSKQSTFNNTVKNASTTFVDNILEGKLNVSAIQQVFFAKKKTYTDKRNILIRYLQQSRMLEKLNKEKRQAANTKLSSPKTLCELSEKLVAVLLKKKTSKATSALKYNLETYHRSNQDTCLIQKPAVKEGDWIETGDLLADSASSVGGELAIGHNIIVAYMPWEGYNYEDAILINERLVYEDIYTSIHIERYEVTIKDTKLGSEQITREIPDTNENEISHLDKNGIAKIGSWVEEGDILVGKITPFNIKTLTPQQKLLYKIFDKELNTTKDSSLRAPKGIKANVITVNILARQKIELNSKDQKKKGGTSKKSKKAKERSLVNIKSYELATRYAPSYVHIYLAEKRKMQVGDKMAGRHGNKGIVSRILPRQDMPFLPDGTSIDIVLNPLGVPSRMNVGQIYECLLGLAGRYLGEHYKIPPFDEMYGADASRSFVLSKLYDARKKTGLNWLFDPNHPGKIRLFDGRNSECFDQTVTVGIAYVLKLVHMVDDKMHMRSTGPYSLVTQQPLRGRSKQGGQRLGEMEVWAIEGYGAAFVLSEMLTIKSDDMTGRQNLWKNLIENNEISLGSPESFKVLVCELQALCLDIGLFRKNVTKQNVNTTNVGDKPYSAPNLIEIDNLLHLA</sequence>
<dbReference type="InterPro" id="IPR014724">
    <property type="entry name" value="RNA_pol_RPB2_OB-fold"/>
</dbReference>
<evidence type="ECO:0000256" key="8">
    <source>
        <dbReference type="ARBA" id="ARBA00022679"/>
    </source>
</evidence>
<dbReference type="SUPFAM" id="SSF64484">
    <property type="entry name" value="beta and beta-prime subunits of DNA dependent RNA-polymerase"/>
    <property type="match status" value="1"/>
</dbReference>
<evidence type="ECO:0000256" key="1">
    <source>
        <dbReference type="ARBA" id="ARBA00004026"/>
    </source>
</evidence>
<dbReference type="InterPro" id="IPR007641">
    <property type="entry name" value="RNA_pol_Rpb2_7"/>
</dbReference>
<comment type="function">
    <text evidence="1">DNA-dependent RNA polymerase catalyzes the transcription of DNA into RNA using the four ribonucleoside triphosphates as substrates.</text>
</comment>
<comment type="subcellular location">
    <subcellularLocation>
        <location evidence="2">Plastid</location>
        <location evidence="2">Chloroplast</location>
    </subcellularLocation>
</comment>
<keyword evidence="9" id="KW-0548">Nucleotidyltransferase</keyword>
<evidence type="ECO:0000259" key="14">
    <source>
        <dbReference type="Pfam" id="PF04560"/>
    </source>
</evidence>